<gene>
    <name evidence="4" type="ORF">RIF29_35376</name>
</gene>
<sequence length="155" mass="16988">MYSMRGRVRGRGGAAAVVDLKKPIGETLKQQLSTISNPPLHEESETDSEESNVSGSEGDDAHLGYHGDMFTTEQNELIEAAAEMLYGLIHARYILTSKGMAGMRSTRTTTLADVREFVALDNPAFQLEAVVDARIRWNSALGRNDPQTKDEFSLG</sequence>
<evidence type="ECO:0000256" key="1">
    <source>
        <dbReference type="ARBA" id="ARBA00006941"/>
    </source>
</evidence>
<dbReference type="AlphaFoldDB" id="A0AAN9E9U4"/>
<evidence type="ECO:0000256" key="3">
    <source>
        <dbReference type="SAM" id="MobiDB-lite"/>
    </source>
</evidence>
<evidence type="ECO:0000256" key="2">
    <source>
        <dbReference type="RuleBase" id="RU361268"/>
    </source>
</evidence>
<comment type="subunit">
    <text evidence="2">Tetramer of two alpha and two beta subunits.</text>
</comment>
<dbReference type="GO" id="GO:0005737">
    <property type="term" value="C:cytoplasm"/>
    <property type="evidence" value="ECO:0007669"/>
    <property type="project" value="TreeGrafter"/>
</dbReference>
<organism evidence="4 5">
    <name type="scientific">Crotalaria pallida</name>
    <name type="common">Smooth rattlebox</name>
    <name type="synonym">Crotalaria striata</name>
    <dbReference type="NCBI Taxonomy" id="3830"/>
    <lineage>
        <taxon>Eukaryota</taxon>
        <taxon>Viridiplantae</taxon>
        <taxon>Streptophyta</taxon>
        <taxon>Embryophyta</taxon>
        <taxon>Tracheophyta</taxon>
        <taxon>Spermatophyta</taxon>
        <taxon>Magnoliopsida</taxon>
        <taxon>eudicotyledons</taxon>
        <taxon>Gunneridae</taxon>
        <taxon>Pentapetalae</taxon>
        <taxon>rosids</taxon>
        <taxon>fabids</taxon>
        <taxon>Fabales</taxon>
        <taxon>Fabaceae</taxon>
        <taxon>Papilionoideae</taxon>
        <taxon>50 kb inversion clade</taxon>
        <taxon>genistoids sensu lato</taxon>
        <taxon>core genistoids</taxon>
        <taxon>Crotalarieae</taxon>
        <taxon>Crotalaria</taxon>
    </lineage>
</organism>
<dbReference type="GO" id="GO:0019887">
    <property type="term" value="F:protein kinase regulator activity"/>
    <property type="evidence" value="ECO:0007669"/>
    <property type="project" value="InterPro"/>
</dbReference>
<evidence type="ECO:0000313" key="5">
    <source>
        <dbReference type="Proteomes" id="UP001372338"/>
    </source>
</evidence>
<dbReference type="Pfam" id="PF01214">
    <property type="entry name" value="CK_II_beta"/>
    <property type="match status" value="1"/>
</dbReference>
<feature type="region of interest" description="Disordered" evidence="3">
    <location>
        <begin position="29"/>
        <end position="66"/>
    </location>
</feature>
<dbReference type="InterPro" id="IPR000704">
    <property type="entry name" value="Casein_kinase_II_reg-sub"/>
</dbReference>
<reference evidence="4 5" key="1">
    <citation type="submission" date="2024-01" db="EMBL/GenBank/DDBJ databases">
        <title>The genomes of 5 underutilized Papilionoideae crops provide insights into root nodulation and disease resistanc.</title>
        <authorList>
            <person name="Yuan L."/>
        </authorList>
    </citation>
    <scope>NUCLEOTIDE SEQUENCE [LARGE SCALE GENOMIC DNA]</scope>
    <source>
        <strain evidence="4">ZHUSHIDOU_FW_LH</strain>
        <tissue evidence="4">Leaf</tissue>
    </source>
</reference>
<protein>
    <recommendedName>
        <fullName evidence="2">Casein kinase II subunit beta</fullName>
        <shortName evidence="2">CK II beta</shortName>
    </recommendedName>
</protein>
<dbReference type="InterPro" id="IPR035991">
    <property type="entry name" value="Casein_kinase_II_beta-like"/>
</dbReference>
<dbReference type="GO" id="GO:0005956">
    <property type="term" value="C:protein kinase CK2 complex"/>
    <property type="evidence" value="ECO:0007669"/>
    <property type="project" value="UniProtKB-UniRule"/>
</dbReference>
<accession>A0AAN9E9U4</accession>
<dbReference type="InterPro" id="IPR016149">
    <property type="entry name" value="Casein_kin_II_reg-sub_N"/>
</dbReference>
<dbReference type="PANTHER" id="PTHR11740:SF21">
    <property type="entry name" value="CASEIN KINASE II SUBUNIT BETA"/>
    <property type="match status" value="1"/>
</dbReference>
<dbReference type="Gene3D" id="1.10.1820.10">
    <property type="entry name" value="protein kinase ck2 holoenzyme, chain C, domain 1"/>
    <property type="match status" value="1"/>
</dbReference>
<comment type="function">
    <text evidence="2">Plays a complex role in regulating the basal catalytic activity of the alpha subunit.</text>
</comment>
<evidence type="ECO:0000313" key="4">
    <source>
        <dbReference type="EMBL" id="KAK7251824.1"/>
    </source>
</evidence>
<keyword evidence="5" id="KW-1185">Reference proteome</keyword>
<proteinExistence type="inferred from homology"/>
<comment type="similarity">
    <text evidence="1 2">Belongs to the casein kinase 2 subunit beta family.</text>
</comment>
<dbReference type="Proteomes" id="UP001372338">
    <property type="component" value="Unassembled WGS sequence"/>
</dbReference>
<comment type="caution">
    <text evidence="4">The sequence shown here is derived from an EMBL/GenBank/DDBJ whole genome shotgun (WGS) entry which is preliminary data.</text>
</comment>
<dbReference type="PANTHER" id="PTHR11740">
    <property type="entry name" value="CASEIN KINASE II SUBUNIT BETA"/>
    <property type="match status" value="1"/>
</dbReference>
<name>A0AAN9E9U4_CROPI</name>
<dbReference type="EMBL" id="JAYWIO010000007">
    <property type="protein sequence ID" value="KAK7251824.1"/>
    <property type="molecule type" value="Genomic_DNA"/>
</dbReference>
<dbReference type="SUPFAM" id="SSF57798">
    <property type="entry name" value="Casein kinase II beta subunit"/>
    <property type="match status" value="1"/>
</dbReference>